<reference evidence="2" key="1">
    <citation type="submission" date="2017-03" db="EMBL/GenBank/DDBJ databases">
        <title>Phytopthora megakarya and P. palmivora, two closely related causual agents of cacao black pod achieved similar genome size and gene model numbers by different mechanisms.</title>
        <authorList>
            <person name="Ali S."/>
            <person name="Shao J."/>
            <person name="Larry D.J."/>
            <person name="Kronmiller B."/>
            <person name="Shen D."/>
            <person name="Strem M.D."/>
            <person name="Melnick R.L."/>
            <person name="Guiltinan M.J."/>
            <person name="Tyler B.M."/>
            <person name="Meinhardt L.W."/>
            <person name="Bailey B.A."/>
        </authorList>
    </citation>
    <scope>NUCLEOTIDE SEQUENCE [LARGE SCALE GENOMIC DNA]</scope>
    <source>
        <strain evidence="2">zdho120</strain>
    </source>
</reference>
<sequence>MEWARQIRELSARKEKNSTPNLEITTHMPLGNIKSFLGYRNKSEKSMQLLRTFIYEMKGTRTPPNDWCMAFGLSLQDGALQWYRQLARKANQSAKARYYSAKREDKEHVCDYLNRLNGSARKAGFENGGCNAKDRVEHSLDTLDDRGLEERLCHVRVKDVHDLEDMINDILKS</sequence>
<keyword evidence="2" id="KW-1185">Reference proteome</keyword>
<evidence type="ECO:0008006" key="3">
    <source>
        <dbReference type="Google" id="ProtNLM"/>
    </source>
</evidence>
<evidence type="ECO:0000313" key="2">
    <source>
        <dbReference type="Proteomes" id="UP000198211"/>
    </source>
</evidence>
<name>A0A225W339_9STRA</name>
<gene>
    <name evidence="1" type="ORF">PHMEG_00015735</name>
</gene>
<organism evidence="1 2">
    <name type="scientific">Phytophthora megakarya</name>
    <dbReference type="NCBI Taxonomy" id="4795"/>
    <lineage>
        <taxon>Eukaryota</taxon>
        <taxon>Sar</taxon>
        <taxon>Stramenopiles</taxon>
        <taxon>Oomycota</taxon>
        <taxon>Peronosporomycetes</taxon>
        <taxon>Peronosporales</taxon>
        <taxon>Peronosporaceae</taxon>
        <taxon>Phytophthora</taxon>
    </lineage>
</organism>
<dbReference type="Proteomes" id="UP000198211">
    <property type="component" value="Unassembled WGS sequence"/>
</dbReference>
<dbReference type="AlphaFoldDB" id="A0A225W339"/>
<dbReference type="EMBL" id="NBNE01002177">
    <property type="protein sequence ID" value="OWZ11270.1"/>
    <property type="molecule type" value="Genomic_DNA"/>
</dbReference>
<proteinExistence type="predicted"/>
<evidence type="ECO:0000313" key="1">
    <source>
        <dbReference type="EMBL" id="OWZ11270.1"/>
    </source>
</evidence>
<comment type="caution">
    <text evidence="1">The sequence shown here is derived from an EMBL/GenBank/DDBJ whole genome shotgun (WGS) entry which is preliminary data.</text>
</comment>
<dbReference type="OrthoDB" id="10416194at2759"/>
<protein>
    <recommendedName>
        <fullName evidence="3">Retrotransposon gag domain-containing protein</fullName>
    </recommendedName>
</protein>
<accession>A0A225W339</accession>